<name>A0A9J2P0N6_ASCLU</name>
<organism evidence="4 5">
    <name type="scientific">Ascaris lumbricoides</name>
    <name type="common">Giant roundworm</name>
    <dbReference type="NCBI Taxonomy" id="6252"/>
    <lineage>
        <taxon>Eukaryota</taxon>
        <taxon>Metazoa</taxon>
        <taxon>Ecdysozoa</taxon>
        <taxon>Nematoda</taxon>
        <taxon>Chromadorea</taxon>
        <taxon>Rhabditida</taxon>
        <taxon>Spirurina</taxon>
        <taxon>Ascaridomorpha</taxon>
        <taxon>Ascaridoidea</taxon>
        <taxon>Ascarididae</taxon>
        <taxon>Ascaris</taxon>
    </lineage>
</organism>
<dbReference type="InterPro" id="IPR000073">
    <property type="entry name" value="AB_hydrolase_1"/>
</dbReference>
<dbReference type="Gene3D" id="3.40.50.1820">
    <property type="entry name" value="alpha/beta hydrolase"/>
    <property type="match status" value="1"/>
</dbReference>
<dbReference type="Pfam" id="PF00561">
    <property type="entry name" value="Abhydrolase_1"/>
    <property type="match status" value="1"/>
</dbReference>
<dbReference type="GO" id="GO:0048240">
    <property type="term" value="P:sperm capacitation"/>
    <property type="evidence" value="ECO:0007669"/>
    <property type="project" value="TreeGrafter"/>
</dbReference>
<dbReference type="GO" id="GO:0097524">
    <property type="term" value="C:sperm plasma membrane"/>
    <property type="evidence" value="ECO:0007669"/>
    <property type="project" value="TreeGrafter"/>
</dbReference>
<dbReference type="AlphaFoldDB" id="A0A9J2P0N6"/>
<dbReference type="GO" id="GO:0008126">
    <property type="term" value="F:acetylesterase activity"/>
    <property type="evidence" value="ECO:0007669"/>
    <property type="project" value="TreeGrafter"/>
</dbReference>
<proteinExistence type="inferred from homology"/>
<reference evidence="5" key="1">
    <citation type="submission" date="2023-03" db="UniProtKB">
        <authorList>
            <consortium name="WormBaseParasite"/>
        </authorList>
    </citation>
    <scope>IDENTIFICATION</scope>
</reference>
<dbReference type="GO" id="GO:0047372">
    <property type="term" value="F:monoacylglycerol lipase activity"/>
    <property type="evidence" value="ECO:0007669"/>
    <property type="project" value="TreeGrafter"/>
</dbReference>
<feature type="active site" description="Charge relay system" evidence="2">
    <location>
        <position position="415"/>
    </location>
</feature>
<dbReference type="PANTHER" id="PTHR10794:SF45">
    <property type="entry name" value="MONOACYLGLYCEROL LIPASE ABHD2"/>
    <property type="match status" value="1"/>
</dbReference>
<keyword evidence="4" id="KW-1185">Reference proteome</keyword>
<evidence type="ECO:0000313" key="5">
    <source>
        <dbReference type="WBParaSite" id="ALUE_0000314401-mRNA-1"/>
    </source>
</evidence>
<dbReference type="GO" id="GO:0051793">
    <property type="term" value="P:medium-chain fatty acid catabolic process"/>
    <property type="evidence" value="ECO:0007669"/>
    <property type="project" value="TreeGrafter"/>
</dbReference>
<evidence type="ECO:0000259" key="3">
    <source>
        <dbReference type="Pfam" id="PF00561"/>
    </source>
</evidence>
<dbReference type="WBParaSite" id="ALUE_0000314401-mRNA-1">
    <property type="protein sequence ID" value="ALUE_0000314401-mRNA-1"/>
    <property type="gene ID" value="ALUE_0000314401"/>
</dbReference>
<dbReference type="GO" id="GO:0036126">
    <property type="term" value="C:sperm flagellum"/>
    <property type="evidence" value="ECO:0007669"/>
    <property type="project" value="TreeGrafter"/>
</dbReference>
<dbReference type="GO" id="GO:0051792">
    <property type="term" value="P:medium-chain fatty acid biosynthetic process"/>
    <property type="evidence" value="ECO:0007669"/>
    <property type="project" value="TreeGrafter"/>
</dbReference>
<feature type="active site" description="Charge relay system" evidence="2">
    <location>
        <position position="249"/>
    </location>
</feature>
<dbReference type="PANTHER" id="PTHR10794">
    <property type="entry name" value="ABHYDROLASE DOMAIN-CONTAINING PROTEIN"/>
    <property type="match status" value="1"/>
</dbReference>
<dbReference type="InterPro" id="IPR012020">
    <property type="entry name" value="ABHD4"/>
</dbReference>
<dbReference type="GO" id="GO:0043401">
    <property type="term" value="P:steroid hormone receptor signaling pathway"/>
    <property type="evidence" value="ECO:0007669"/>
    <property type="project" value="TreeGrafter"/>
</dbReference>
<dbReference type="InterPro" id="IPR029058">
    <property type="entry name" value="AB_hydrolase_fold"/>
</dbReference>
<accession>A0A9J2P0N6</accession>
<protein>
    <submittedName>
        <fullName evidence="5">AB hydrolase-1 domain-containing protein</fullName>
    </submittedName>
</protein>
<sequence length="449" mass="50172">MNVQEKTSDEISPDADLLLTRVIAGRACTMIDLANIANTLTNSLNSSELWPSPTWLITFILLVAIIRLLKVFSFPEKPDVTYRHKTSVKGEISIAEVLEKCPILNEIYSPPLLWGRNGHIQTATYGLLGHASLRRTFDSRHLVKLPDGSSVVFDIFEPLAAQCNGQDYTLALCPGIANSSESNYIRTCVHYAQEKGYRCAVLNHLGALPDIALTSPRIFSYGGTEELEAMMGRLSELYPMTRFISIGFSMGGNITARFLLKAKQSILDRVVLGLSVCQGYCATTSASLYHDWENGRRAYNYIITENMKRLLRRNYDMAVAPYVKSRIIDEQRLWSATSIVALDESYNRRVLGFSSVAEFYKACSCLHDLHRINVLMVFVNAMDDPLVPPLLWEPVRHLAANNSRFGFVMTKHGGHLGFLEGTSLTPNSVTWLDRFIVELSDAAVAVFDS</sequence>
<dbReference type="InterPro" id="IPR050960">
    <property type="entry name" value="AB_hydrolase_4_sf"/>
</dbReference>
<dbReference type="SUPFAM" id="SSF53474">
    <property type="entry name" value="alpha/beta-Hydrolases"/>
    <property type="match status" value="1"/>
</dbReference>
<evidence type="ECO:0000256" key="2">
    <source>
        <dbReference type="PIRSR" id="PIRSR005211-1"/>
    </source>
</evidence>
<evidence type="ECO:0000313" key="4">
    <source>
        <dbReference type="Proteomes" id="UP000036681"/>
    </source>
</evidence>
<dbReference type="Proteomes" id="UP000036681">
    <property type="component" value="Unplaced"/>
</dbReference>
<dbReference type="GO" id="GO:0046464">
    <property type="term" value="P:acylglycerol catabolic process"/>
    <property type="evidence" value="ECO:0007669"/>
    <property type="project" value="TreeGrafter"/>
</dbReference>
<dbReference type="PIRSF" id="PIRSF005211">
    <property type="entry name" value="Ab_hydro_YheT"/>
    <property type="match status" value="1"/>
</dbReference>
<feature type="active site" description="Charge relay system" evidence="2">
    <location>
        <position position="384"/>
    </location>
</feature>
<feature type="domain" description="AB hydrolase-1" evidence="3">
    <location>
        <begin position="170"/>
        <end position="421"/>
    </location>
</feature>
<evidence type="ECO:0000256" key="1">
    <source>
        <dbReference type="ARBA" id="ARBA00010884"/>
    </source>
</evidence>
<comment type="similarity">
    <text evidence="1">Belongs to the AB hydrolase superfamily. AB hydrolase 4 family.</text>
</comment>